<protein>
    <recommendedName>
        <fullName evidence="3">Carboxylic ester hydrolase</fullName>
        <ecNumber evidence="3">3.1.1.-</ecNumber>
    </recommendedName>
</protein>
<feature type="domain" description="Carboxylesterase type B" evidence="5">
    <location>
        <begin position="2"/>
        <end position="309"/>
    </location>
</feature>
<dbReference type="InterPro" id="IPR002018">
    <property type="entry name" value="CarbesteraseB"/>
</dbReference>
<organism evidence="6 7">
    <name type="scientific">Saccharopolyspora rosea</name>
    <dbReference type="NCBI Taxonomy" id="524884"/>
    <lineage>
        <taxon>Bacteria</taxon>
        <taxon>Bacillati</taxon>
        <taxon>Actinomycetota</taxon>
        <taxon>Actinomycetes</taxon>
        <taxon>Pseudonocardiales</taxon>
        <taxon>Pseudonocardiaceae</taxon>
        <taxon>Saccharopolyspora</taxon>
    </lineage>
</organism>
<evidence type="ECO:0000256" key="3">
    <source>
        <dbReference type="RuleBase" id="RU361235"/>
    </source>
</evidence>
<dbReference type="PANTHER" id="PTHR11559">
    <property type="entry name" value="CARBOXYLESTERASE"/>
    <property type="match status" value="1"/>
</dbReference>
<proteinExistence type="inferred from homology"/>
<dbReference type="Gene3D" id="3.40.50.1820">
    <property type="entry name" value="alpha/beta hydrolase"/>
    <property type="match status" value="1"/>
</dbReference>
<dbReference type="SUPFAM" id="SSF53474">
    <property type="entry name" value="alpha/beta-Hydrolases"/>
    <property type="match status" value="1"/>
</dbReference>
<dbReference type="InterPro" id="IPR019826">
    <property type="entry name" value="Carboxylesterase_B_AS"/>
</dbReference>
<accession>A0ABW3FR59</accession>
<name>A0ABW3FR59_9PSEU</name>
<dbReference type="EC" id="3.1.1.-" evidence="3"/>
<dbReference type="InterPro" id="IPR029058">
    <property type="entry name" value="AB_hydrolase_fold"/>
</dbReference>
<evidence type="ECO:0000313" key="7">
    <source>
        <dbReference type="Proteomes" id="UP001597018"/>
    </source>
</evidence>
<sequence>MRTTSGAVRGRSTGDVDVFRGIPYAAPLDGPRRFRAPAPPEPWDGVREASSFSASVPQPEPLPGMPRLWKPGDDTDCLTVNVWTPDRGARLPVMVWLYGGALISGGSAMRDYDGAVLARSGVVVVTLNYRVGYEGFGWVDDAPANRGTLDQIAALRWVRDNIAAFGGDPDAVTVFGESAGAVSTAALVASPAARGLLHRAIAQSVAGMYLPEDEARKSSGLVTGRLDVPATAEALAGIPPERFHLAQQEATAEMSANRESWTQTMPYGVVLDGELLDAPPWRAMRDGAGRDIDLICGFTTDEAKLFTVDLPGVKDLGALARGLRLPESALDDYRTGHPGITDAELYDVVFGDQLLRMPSLWCAEGHADGGGATYLYEFAWPAPGRGGAYGACHALDVPFTFGVRGTELAGLLFDGTVPEDFDVLSGELRHAWTTFAATGDPGWPRYSTSARPTKIWHVPSRVEQDPLAVSRRIWQRRFWT</sequence>
<feature type="domain" description="Carboxylesterase type B" evidence="5">
    <location>
        <begin position="347"/>
        <end position="442"/>
    </location>
</feature>
<comment type="caution">
    <text evidence="6">The sequence shown here is derived from an EMBL/GenBank/DDBJ whole genome shotgun (WGS) entry which is preliminary data.</text>
</comment>
<evidence type="ECO:0000259" key="5">
    <source>
        <dbReference type="Pfam" id="PF00135"/>
    </source>
</evidence>
<keyword evidence="2 3" id="KW-0378">Hydrolase</keyword>
<dbReference type="EMBL" id="JBHTIW010000006">
    <property type="protein sequence ID" value="MFD0920212.1"/>
    <property type="molecule type" value="Genomic_DNA"/>
</dbReference>
<evidence type="ECO:0000256" key="1">
    <source>
        <dbReference type="ARBA" id="ARBA00005964"/>
    </source>
</evidence>
<evidence type="ECO:0000313" key="6">
    <source>
        <dbReference type="EMBL" id="MFD0920212.1"/>
    </source>
</evidence>
<feature type="region of interest" description="Disordered" evidence="4">
    <location>
        <begin position="30"/>
        <end position="68"/>
    </location>
</feature>
<dbReference type="Proteomes" id="UP001597018">
    <property type="component" value="Unassembled WGS sequence"/>
</dbReference>
<evidence type="ECO:0000256" key="4">
    <source>
        <dbReference type="SAM" id="MobiDB-lite"/>
    </source>
</evidence>
<dbReference type="RefSeq" id="WP_263247940.1">
    <property type="nucleotide sequence ID" value="NZ_BAABLT010000017.1"/>
</dbReference>
<gene>
    <name evidence="6" type="ORF">ACFQ16_10725</name>
</gene>
<dbReference type="PROSITE" id="PS00122">
    <property type="entry name" value="CARBOXYLESTERASE_B_1"/>
    <property type="match status" value="1"/>
</dbReference>
<reference evidence="7" key="1">
    <citation type="journal article" date="2019" name="Int. J. Syst. Evol. Microbiol.">
        <title>The Global Catalogue of Microorganisms (GCM) 10K type strain sequencing project: providing services to taxonomists for standard genome sequencing and annotation.</title>
        <authorList>
            <consortium name="The Broad Institute Genomics Platform"/>
            <consortium name="The Broad Institute Genome Sequencing Center for Infectious Disease"/>
            <person name="Wu L."/>
            <person name="Ma J."/>
        </authorList>
    </citation>
    <scope>NUCLEOTIDE SEQUENCE [LARGE SCALE GENOMIC DNA]</scope>
    <source>
        <strain evidence="7">CCUG 56401</strain>
    </source>
</reference>
<evidence type="ECO:0000256" key="2">
    <source>
        <dbReference type="ARBA" id="ARBA00022801"/>
    </source>
</evidence>
<comment type="similarity">
    <text evidence="1 3">Belongs to the type-B carboxylesterase/lipase family.</text>
</comment>
<dbReference type="Pfam" id="PF00135">
    <property type="entry name" value="COesterase"/>
    <property type="match status" value="2"/>
</dbReference>
<dbReference type="InterPro" id="IPR050309">
    <property type="entry name" value="Type-B_Carboxylest/Lipase"/>
</dbReference>
<keyword evidence="7" id="KW-1185">Reference proteome</keyword>